<proteinExistence type="predicted"/>
<feature type="transmembrane region" description="Helical" evidence="8">
    <location>
        <begin position="59"/>
        <end position="76"/>
    </location>
</feature>
<dbReference type="RefSeq" id="WP_355392718.1">
    <property type="nucleotide sequence ID" value="NZ_JBEXPZ010000005.1"/>
</dbReference>
<dbReference type="InterPro" id="IPR001991">
    <property type="entry name" value="Na-dicarboxylate_symporter"/>
</dbReference>
<feature type="transmembrane region" description="Helical" evidence="8">
    <location>
        <begin position="88"/>
        <end position="110"/>
    </location>
</feature>
<feature type="transmembrane region" description="Helical" evidence="8">
    <location>
        <begin position="20"/>
        <end position="39"/>
    </location>
</feature>
<organism evidence="9 10">
    <name type="scientific">Streptomyces ossamyceticus</name>
    <dbReference type="NCBI Taxonomy" id="249581"/>
    <lineage>
        <taxon>Bacteria</taxon>
        <taxon>Bacillati</taxon>
        <taxon>Actinomycetota</taxon>
        <taxon>Actinomycetes</taxon>
        <taxon>Kitasatosporales</taxon>
        <taxon>Streptomycetaceae</taxon>
        <taxon>Streptomyces</taxon>
    </lineage>
</organism>
<evidence type="ECO:0000256" key="4">
    <source>
        <dbReference type="ARBA" id="ARBA00022847"/>
    </source>
</evidence>
<dbReference type="EMBL" id="JBEXPZ010000005">
    <property type="protein sequence ID" value="MET9843977.1"/>
    <property type="molecule type" value="Genomic_DNA"/>
</dbReference>
<protein>
    <submittedName>
        <fullName evidence="9">Cation:dicarboxylase symporter family transporter</fullName>
    </submittedName>
</protein>
<name>A0ABV2UR05_9ACTN</name>
<reference evidence="9 10" key="1">
    <citation type="submission" date="2024-06" db="EMBL/GenBank/DDBJ databases">
        <title>The Natural Products Discovery Center: Release of the First 8490 Sequenced Strains for Exploring Actinobacteria Biosynthetic Diversity.</title>
        <authorList>
            <person name="Kalkreuter E."/>
            <person name="Kautsar S.A."/>
            <person name="Yang D."/>
            <person name="Bader C.D."/>
            <person name="Teijaro C.N."/>
            <person name="Fluegel L."/>
            <person name="Davis C.M."/>
            <person name="Simpson J.R."/>
            <person name="Lauterbach L."/>
            <person name="Steele A.D."/>
            <person name="Gui C."/>
            <person name="Meng S."/>
            <person name="Li G."/>
            <person name="Viehrig K."/>
            <person name="Ye F."/>
            <person name="Su P."/>
            <person name="Kiefer A.F."/>
            <person name="Nichols A."/>
            <person name="Cepeda A.J."/>
            <person name="Yan W."/>
            <person name="Fan B."/>
            <person name="Jiang Y."/>
            <person name="Adhikari A."/>
            <person name="Zheng C.-J."/>
            <person name="Schuster L."/>
            <person name="Cowan T.M."/>
            <person name="Smanski M.J."/>
            <person name="Chevrette M.G."/>
            <person name="De Carvalho L.P.S."/>
            <person name="Shen B."/>
        </authorList>
    </citation>
    <scope>NUCLEOTIDE SEQUENCE [LARGE SCALE GENOMIC DNA]</scope>
    <source>
        <strain evidence="9 10">NPDC006434</strain>
    </source>
</reference>
<dbReference type="SUPFAM" id="SSF118215">
    <property type="entry name" value="Proton glutamate symport protein"/>
    <property type="match status" value="1"/>
</dbReference>
<feature type="transmembrane region" description="Helical" evidence="8">
    <location>
        <begin position="196"/>
        <end position="219"/>
    </location>
</feature>
<comment type="subcellular location">
    <subcellularLocation>
        <location evidence="1">Membrane</location>
        <topology evidence="1">Multi-pass membrane protein</topology>
    </subcellularLocation>
</comment>
<dbReference type="PANTHER" id="PTHR42865:SF1">
    <property type="entry name" value="AEROBIC C4-DICARBOXYLATE TRANSPORT PROTEIN"/>
    <property type="match status" value="1"/>
</dbReference>
<sequence>MPQSVPSLPRRVARMLRTSLFAQVGVALVLGIVVGRLWPDTATTFQPLGDGFIRLIKTVISPLVFCVVVVGIAKAGNLKAFGRIGLKALIWFEVASTAALLIGLIAANVFGPGVGMNVDPSKLDTSAVDAKTAGGELPTTAEFILNALPQSAIGAFAENALLQVLVLACLTGAALLHLGHTKVPKILPAIEQAQEVIFAIVGFVMRLAPLAVFGAMVHLVGEYGLGVMKTYAKLIILCYAVAAVFLVLLGVALKLMTGLSLWKFVRYTRAEMLLALGTASSESVMPRMMQKLRQAGARDDAVGLVLPTGYSFNLDGASIYLSVGTLFIAQAVGVDLSLGQQVTVVLVLMLTSKGMAGIPGSAFLALSATAASLGAIPAGAVALLLGVDRIMDSMRVATNLLGNCVAVFAVSKWEGALDTVRAKKMLDGEIEFVEEEAADEGNAPTAPAVSTAAVTAPAAAGPDVPAAGPTSSSAAPVGTVKAVPAQPGGEVKEPASGAS</sequence>
<comment type="caution">
    <text evidence="9">The sequence shown here is derived from an EMBL/GenBank/DDBJ whole genome shotgun (WGS) entry which is preliminary data.</text>
</comment>
<keyword evidence="3 8" id="KW-0812">Transmembrane</keyword>
<feature type="compositionally biased region" description="Low complexity" evidence="7">
    <location>
        <begin position="440"/>
        <end position="476"/>
    </location>
</feature>
<evidence type="ECO:0000256" key="2">
    <source>
        <dbReference type="ARBA" id="ARBA00022448"/>
    </source>
</evidence>
<keyword evidence="5 8" id="KW-1133">Transmembrane helix</keyword>
<feature type="region of interest" description="Disordered" evidence="7">
    <location>
        <begin position="437"/>
        <end position="499"/>
    </location>
</feature>
<keyword evidence="10" id="KW-1185">Reference proteome</keyword>
<evidence type="ECO:0000256" key="3">
    <source>
        <dbReference type="ARBA" id="ARBA00022692"/>
    </source>
</evidence>
<gene>
    <name evidence="9" type="ORF">ABZZ21_05220</name>
</gene>
<evidence type="ECO:0000313" key="10">
    <source>
        <dbReference type="Proteomes" id="UP001550210"/>
    </source>
</evidence>
<dbReference type="PANTHER" id="PTHR42865">
    <property type="entry name" value="PROTON/GLUTAMATE-ASPARTATE SYMPORTER"/>
    <property type="match status" value="1"/>
</dbReference>
<feature type="transmembrane region" description="Helical" evidence="8">
    <location>
        <begin position="362"/>
        <end position="385"/>
    </location>
</feature>
<feature type="transmembrane region" description="Helical" evidence="8">
    <location>
        <begin position="152"/>
        <end position="176"/>
    </location>
</feature>
<feature type="transmembrane region" description="Helical" evidence="8">
    <location>
        <begin position="231"/>
        <end position="253"/>
    </location>
</feature>
<evidence type="ECO:0000256" key="6">
    <source>
        <dbReference type="ARBA" id="ARBA00023136"/>
    </source>
</evidence>
<dbReference type="Pfam" id="PF00375">
    <property type="entry name" value="SDF"/>
    <property type="match status" value="1"/>
</dbReference>
<dbReference type="Gene3D" id="1.10.3860.10">
    <property type="entry name" value="Sodium:dicarboxylate symporter"/>
    <property type="match status" value="1"/>
</dbReference>
<feature type="transmembrane region" description="Helical" evidence="8">
    <location>
        <begin position="319"/>
        <end position="350"/>
    </location>
</feature>
<evidence type="ECO:0000256" key="5">
    <source>
        <dbReference type="ARBA" id="ARBA00022989"/>
    </source>
</evidence>
<evidence type="ECO:0000256" key="7">
    <source>
        <dbReference type="SAM" id="MobiDB-lite"/>
    </source>
</evidence>
<dbReference type="InterPro" id="IPR036458">
    <property type="entry name" value="Na:dicarbo_symporter_sf"/>
</dbReference>
<evidence type="ECO:0000256" key="8">
    <source>
        <dbReference type="SAM" id="Phobius"/>
    </source>
</evidence>
<accession>A0ABV2UR05</accession>
<dbReference type="Proteomes" id="UP001550210">
    <property type="component" value="Unassembled WGS sequence"/>
</dbReference>
<evidence type="ECO:0000256" key="1">
    <source>
        <dbReference type="ARBA" id="ARBA00004141"/>
    </source>
</evidence>
<keyword evidence="6 8" id="KW-0472">Membrane</keyword>
<dbReference type="PRINTS" id="PR00173">
    <property type="entry name" value="EDTRNSPORT"/>
</dbReference>
<dbReference type="PROSITE" id="PS00714">
    <property type="entry name" value="NA_DICARBOXYL_SYMP_2"/>
    <property type="match status" value="1"/>
</dbReference>
<evidence type="ECO:0000313" key="9">
    <source>
        <dbReference type="EMBL" id="MET9843977.1"/>
    </source>
</evidence>
<keyword evidence="2" id="KW-0813">Transport</keyword>
<dbReference type="InterPro" id="IPR018107">
    <property type="entry name" value="Na-dicarboxylate_symporter_CS"/>
</dbReference>
<keyword evidence="4" id="KW-0769">Symport</keyword>